<evidence type="ECO:0000256" key="7">
    <source>
        <dbReference type="PROSITE-ProRule" id="PRU00339"/>
    </source>
</evidence>
<dbReference type="SUPFAM" id="SSF52172">
    <property type="entry name" value="CheY-like"/>
    <property type="match status" value="1"/>
</dbReference>
<sequence length="574" mass="62888">MAEPLPKPPRAYVALVVDGNATSRSILAAQLRAYGIGKVVQCNRIRDARNRLEHMTFDYVLCEQSFHEHDTSGQTLLDDLRRARLLPFSTVFFMVTGEATYAKVAEAAESALDGYLLKPFTPSTLFERLRQARQRKEHLSPIFEAIEVEDFEAAARLCTKRFEERAPYWLYAARIGTELLLRLGRHDDAQKLFEAVIATKALPWAKLGVARAQIEGGKFAHAATTLQGLIQEDAGYADAYDVLGRAQVEQGQFDAALETYRLAVSLTPESLARVQKLGVMSYYLGQRKEAHKALGRAVHMGLDSKLFDYQSLVLYAFTCFETGDSKGLERCSADFTRVLERYGESLRLKRFARVVRTLRSIGQRQFSDAVDAVRSMAGEITDPELDFEAACNLTGLIAALATTSISLDQAEGWIQALGMRYAHTRGLAQMLASACGAHQQFADRLRACLPVINTVAEKAIAQSLAGHPRAAIDLLLEQAGATRNTKLLELAQQVLQRHRSKVDGAAELQAAIDTLRPQCVGTQPRTLITGESERAAGGVSLRMPIPAAAATPTVVAGLVETPIPFTSAAPAQPD</sequence>
<keyword evidence="10" id="KW-1185">Reference proteome</keyword>
<dbReference type="PANTHER" id="PTHR48111:SF1">
    <property type="entry name" value="TWO-COMPONENT RESPONSE REGULATOR ORR33"/>
    <property type="match status" value="1"/>
</dbReference>
<name>A0A398C801_9BURK</name>
<dbReference type="OrthoDB" id="7298659at2"/>
<dbReference type="Gene3D" id="3.40.50.2300">
    <property type="match status" value="1"/>
</dbReference>
<evidence type="ECO:0000256" key="2">
    <source>
        <dbReference type="ARBA" id="ARBA00023012"/>
    </source>
</evidence>
<accession>A0A398C801</accession>
<evidence type="ECO:0000256" key="5">
    <source>
        <dbReference type="ARBA" id="ARBA00023163"/>
    </source>
</evidence>
<feature type="repeat" description="TPR" evidence="7">
    <location>
        <begin position="237"/>
        <end position="270"/>
    </location>
</feature>
<evidence type="ECO:0000256" key="3">
    <source>
        <dbReference type="ARBA" id="ARBA00023015"/>
    </source>
</evidence>
<evidence type="ECO:0000256" key="4">
    <source>
        <dbReference type="ARBA" id="ARBA00023125"/>
    </source>
</evidence>
<keyword evidence="4" id="KW-0238">DNA-binding</keyword>
<dbReference type="GO" id="GO:0006355">
    <property type="term" value="P:regulation of DNA-templated transcription"/>
    <property type="evidence" value="ECO:0007669"/>
    <property type="project" value="TreeGrafter"/>
</dbReference>
<evidence type="ECO:0000256" key="1">
    <source>
        <dbReference type="ARBA" id="ARBA00022553"/>
    </source>
</evidence>
<comment type="caution">
    <text evidence="6">Lacks conserved residue(s) required for the propagation of feature annotation.</text>
</comment>
<dbReference type="EMBL" id="QXJC01000003">
    <property type="protein sequence ID" value="RID98424.1"/>
    <property type="molecule type" value="Genomic_DNA"/>
</dbReference>
<proteinExistence type="predicted"/>
<feature type="domain" description="Response regulatory" evidence="8">
    <location>
        <begin position="13"/>
        <end position="133"/>
    </location>
</feature>
<dbReference type="PROSITE" id="PS50293">
    <property type="entry name" value="TPR_REGION"/>
    <property type="match status" value="1"/>
</dbReference>
<comment type="caution">
    <text evidence="9">The sequence shown here is derived from an EMBL/GenBank/DDBJ whole genome shotgun (WGS) entry which is preliminary data.</text>
</comment>
<dbReference type="PROSITE" id="PS50005">
    <property type="entry name" value="TPR"/>
    <property type="match status" value="1"/>
</dbReference>
<dbReference type="InterPro" id="IPR011006">
    <property type="entry name" value="CheY-like_superfamily"/>
</dbReference>
<dbReference type="RefSeq" id="WP_119109089.1">
    <property type="nucleotide sequence ID" value="NZ_QXJC01000003.1"/>
</dbReference>
<dbReference type="PROSITE" id="PS50110">
    <property type="entry name" value="RESPONSE_REGULATORY"/>
    <property type="match status" value="1"/>
</dbReference>
<dbReference type="PANTHER" id="PTHR48111">
    <property type="entry name" value="REGULATOR OF RPOS"/>
    <property type="match status" value="1"/>
</dbReference>
<evidence type="ECO:0000313" key="9">
    <source>
        <dbReference type="EMBL" id="RID98424.1"/>
    </source>
</evidence>
<evidence type="ECO:0000256" key="6">
    <source>
        <dbReference type="PROSITE-ProRule" id="PRU00169"/>
    </source>
</evidence>
<dbReference type="InterPro" id="IPR039420">
    <property type="entry name" value="WalR-like"/>
</dbReference>
<dbReference type="GO" id="GO:0000976">
    <property type="term" value="F:transcription cis-regulatory region binding"/>
    <property type="evidence" value="ECO:0007669"/>
    <property type="project" value="TreeGrafter"/>
</dbReference>
<keyword evidence="7" id="KW-0802">TPR repeat</keyword>
<keyword evidence="2" id="KW-0902">Two-component regulatory system</keyword>
<dbReference type="Pfam" id="PF00072">
    <property type="entry name" value="Response_reg"/>
    <property type="match status" value="1"/>
</dbReference>
<dbReference type="GO" id="GO:0005829">
    <property type="term" value="C:cytosol"/>
    <property type="evidence" value="ECO:0007669"/>
    <property type="project" value="TreeGrafter"/>
</dbReference>
<protein>
    <submittedName>
        <fullName evidence="9">Response regulator</fullName>
    </submittedName>
</protein>
<reference evidence="9 10" key="1">
    <citation type="submission" date="2018-09" db="EMBL/GenBank/DDBJ databases">
        <title>Draft genome of Simplicispira sp. NY-02.</title>
        <authorList>
            <person name="Im W.T."/>
        </authorList>
    </citation>
    <scope>NUCLEOTIDE SEQUENCE [LARGE SCALE GENOMIC DNA]</scope>
    <source>
        <strain evidence="9 10">NY-02</strain>
    </source>
</reference>
<keyword evidence="5" id="KW-0804">Transcription</keyword>
<dbReference type="InterPro" id="IPR019734">
    <property type="entry name" value="TPR_rpt"/>
</dbReference>
<organism evidence="9 10">
    <name type="scientific">Simplicispira hankyongi</name>
    <dbReference type="NCBI Taxonomy" id="2315688"/>
    <lineage>
        <taxon>Bacteria</taxon>
        <taxon>Pseudomonadati</taxon>
        <taxon>Pseudomonadota</taxon>
        <taxon>Betaproteobacteria</taxon>
        <taxon>Burkholderiales</taxon>
        <taxon>Comamonadaceae</taxon>
        <taxon>Simplicispira</taxon>
    </lineage>
</organism>
<dbReference type="GO" id="GO:0032993">
    <property type="term" value="C:protein-DNA complex"/>
    <property type="evidence" value="ECO:0007669"/>
    <property type="project" value="TreeGrafter"/>
</dbReference>
<dbReference type="AlphaFoldDB" id="A0A398C801"/>
<keyword evidence="1" id="KW-0597">Phosphoprotein</keyword>
<dbReference type="Gene3D" id="1.25.40.10">
    <property type="entry name" value="Tetratricopeptide repeat domain"/>
    <property type="match status" value="1"/>
</dbReference>
<dbReference type="Proteomes" id="UP000266302">
    <property type="component" value="Unassembled WGS sequence"/>
</dbReference>
<dbReference type="SMART" id="SM00448">
    <property type="entry name" value="REC"/>
    <property type="match status" value="1"/>
</dbReference>
<dbReference type="Pfam" id="PF14559">
    <property type="entry name" value="TPR_19"/>
    <property type="match status" value="1"/>
</dbReference>
<keyword evidence="3" id="KW-0805">Transcription regulation</keyword>
<evidence type="ECO:0000259" key="8">
    <source>
        <dbReference type="PROSITE" id="PS50110"/>
    </source>
</evidence>
<dbReference type="InterPro" id="IPR011990">
    <property type="entry name" value="TPR-like_helical_dom_sf"/>
</dbReference>
<dbReference type="SUPFAM" id="SSF48452">
    <property type="entry name" value="TPR-like"/>
    <property type="match status" value="1"/>
</dbReference>
<dbReference type="GO" id="GO:0000156">
    <property type="term" value="F:phosphorelay response regulator activity"/>
    <property type="evidence" value="ECO:0007669"/>
    <property type="project" value="TreeGrafter"/>
</dbReference>
<gene>
    <name evidence="9" type="ORF">D3F03_09310</name>
</gene>
<dbReference type="CDD" id="cd17589">
    <property type="entry name" value="REC_TPR"/>
    <property type="match status" value="1"/>
</dbReference>
<evidence type="ECO:0000313" key="10">
    <source>
        <dbReference type="Proteomes" id="UP000266302"/>
    </source>
</evidence>
<dbReference type="InterPro" id="IPR001789">
    <property type="entry name" value="Sig_transdc_resp-reg_receiver"/>
</dbReference>